<reference evidence="1" key="1">
    <citation type="submission" date="2024-05" db="EMBL/GenBank/DDBJ databases">
        <title>Draft genome assemblies of 36 bacteria isolated from hibernating arctic ground squirrels.</title>
        <authorList>
            <person name="McKee H."/>
            <person name="Mullen L."/>
            <person name="Drown D.M."/>
            <person name="Duddleston K.N."/>
        </authorList>
    </citation>
    <scope>NUCLEOTIDE SEQUENCE</scope>
    <source>
        <strain evidence="1">AR004</strain>
    </source>
</reference>
<name>A0AAU8N1S7_9ACTO</name>
<protein>
    <submittedName>
        <fullName evidence="1">Uncharacterized protein</fullName>
    </submittedName>
</protein>
<dbReference type="AlphaFoldDB" id="A0AAU8N1S7"/>
<accession>A0AAU8N1S7</accession>
<gene>
    <name evidence="1" type="ORF">ABXS69_00580</name>
</gene>
<organism evidence="1">
    <name type="scientific">Actinomyces timonensis</name>
    <dbReference type="NCBI Taxonomy" id="1288391"/>
    <lineage>
        <taxon>Bacteria</taxon>
        <taxon>Bacillati</taxon>
        <taxon>Actinomycetota</taxon>
        <taxon>Actinomycetes</taxon>
        <taxon>Actinomycetales</taxon>
        <taxon>Actinomycetaceae</taxon>
        <taxon>Actinomyces</taxon>
    </lineage>
</organism>
<dbReference type="EMBL" id="CP159989">
    <property type="protein sequence ID" value="XCP82457.1"/>
    <property type="molecule type" value="Genomic_DNA"/>
</dbReference>
<dbReference type="RefSeq" id="WP_366180697.1">
    <property type="nucleotide sequence ID" value="NZ_CP159989.1"/>
</dbReference>
<evidence type="ECO:0000313" key="1">
    <source>
        <dbReference type="EMBL" id="XCP82457.1"/>
    </source>
</evidence>
<sequence>MRNRTALTAAVFSCMGAIAYAAWLTYEAARKERAAWVEVTDPVEEI</sequence>
<proteinExistence type="predicted"/>